<gene>
    <name evidence="1" type="ORF">SELSPUOL_00127</name>
</gene>
<name>C9LRR0_SELS3</name>
<reference evidence="1 2" key="1">
    <citation type="submission" date="2009-09" db="EMBL/GenBank/DDBJ databases">
        <authorList>
            <person name="Weinstock G."/>
            <person name="Sodergren E."/>
            <person name="Clifton S."/>
            <person name="Fulton L."/>
            <person name="Fulton B."/>
            <person name="Courtney L."/>
            <person name="Fronick C."/>
            <person name="Harrison M."/>
            <person name="Strong C."/>
            <person name="Farmer C."/>
            <person name="Delahaunty K."/>
            <person name="Markovic C."/>
            <person name="Hall O."/>
            <person name="Minx P."/>
            <person name="Tomlinson C."/>
            <person name="Mitreva M."/>
            <person name="Nelson J."/>
            <person name="Hou S."/>
            <person name="Wollam A."/>
            <person name="Pepin K.H."/>
            <person name="Johnson M."/>
            <person name="Bhonagiri V."/>
            <person name="Nash W.E."/>
            <person name="Warren W."/>
            <person name="Chinwalla A."/>
            <person name="Mardis E.R."/>
            <person name="Wilson R.K."/>
        </authorList>
    </citation>
    <scope>NUCLEOTIDE SEQUENCE [LARGE SCALE GENOMIC DNA]</scope>
    <source>
        <strain evidence="2">ATCC 35185 / DSM 20758 / VPI D19B-28</strain>
    </source>
</reference>
<dbReference type="Proteomes" id="UP000003505">
    <property type="component" value="Unassembled WGS sequence"/>
</dbReference>
<dbReference type="AlphaFoldDB" id="C9LRR0"/>
<proteinExistence type="predicted"/>
<protein>
    <submittedName>
        <fullName evidence="1">Uncharacterized protein</fullName>
    </submittedName>
</protein>
<comment type="caution">
    <text evidence="1">The sequence shown here is derived from an EMBL/GenBank/DDBJ whole genome shotgun (WGS) entry which is preliminary data.</text>
</comment>
<dbReference type="EMBL" id="ACKP02000002">
    <property type="protein sequence ID" value="EEX78526.1"/>
    <property type="molecule type" value="Genomic_DNA"/>
</dbReference>
<organism evidence="1 2">
    <name type="scientific">Selenomonas sputigena (strain ATCC 35185 / DSM 20758 / CCUG 44933 / VPI D19B-28)</name>
    <dbReference type="NCBI Taxonomy" id="546271"/>
    <lineage>
        <taxon>Bacteria</taxon>
        <taxon>Bacillati</taxon>
        <taxon>Bacillota</taxon>
        <taxon>Negativicutes</taxon>
        <taxon>Selenomonadales</taxon>
        <taxon>Selenomonadaceae</taxon>
        <taxon>Selenomonas</taxon>
    </lineage>
</organism>
<sequence>MDRASATISASRLLDFPLSTIEYNSSLCIQRDDFPRVSWQLLAAPALCHTR</sequence>
<evidence type="ECO:0000313" key="2">
    <source>
        <dbReference type="Proteomes" id="UP000003505"/>
    </source>
</evidence>
<accession>C9LRR0</accession>
<evidence type="ECO:0000313" key="1">
    <source>
        <dbReference type="EMBL" id="EEX78526.1"/>
    </source>
</evidence>